<dbReference type="EMBL" id="JABXOR010000353">
    <property type="protein sequence ID" value="NVO99702.1"/>
    <property type="molecule type" value="Genomic_DNA"/>
</dbReference>
<dbReference type="SUPFAM" id="SSF48452">
    <property type="entry name" value="TPR-like"/>
    <property type="match status" value="1"/>
</dbReference>
<dbReference type="AlphaFoldDB" id="A0A850QN72"/>
<dbReference type="Gene3D" id="1.25.40.10">
    <property type="entry name" value="Tetratricopeptide repeat domain"/>
    <property type="match status" value="1"/>
</dbReference>
<sequence>MSYKLQFEIHNDSGNFTYTYDNNSHLCDEFDNILDAHAYGEISDKRYIAELNRFIKLEPDFIDVYAHLSFIFLEQDKPQKALNIALTGLAQSNRLIPNSFSGMIKWLHIENRPYLRTLQGAILAYVRLRRHNDAVALIDKMLAYNPNDNHGCRYLLGSEVLRLGNKERAEKIFEKYRDRYPPYCYELALLHILNKDWVKASTALRRGFSKNSYIAEILCGNYRPEPLAICHGNNFAEPEMANDYIETYGKLWFRNPEALVFTRWLFNHSSILAERAALMKCSEDLFNEDDYDIRHHVIEHQNRLRNEIDHRLSMEIIKKVTTRRGEEVWPWVRTR</sequence>
<proteinExistence type="predicted"/>
<name>A0A850QN72_PHODD</name>
<evidence type="ECO:0000313" key="2">
    <source>
        <dbReference type="Proteomes" id="UP000533429"/>
    </source>
</evidence>
<dbReference type="Proteomes" id="UP000533429">
    <property type="component" value="Unassembled WGS sequence"/>
</dbReference>
<organism evidence="1 2">
    <name type="scientific">Photobacterium damselae subsp. damselae</name>
    <name type="common">Listonella damsela</name>
    <dbReference type="NCBI Taxonomy" id="85581"/>
    <lineage>
        <taxon>Bacteria</taxon>
        <taxon>Pseudomonadati</taxon>
        <taxon>Pseudomonadota</taxon>
        <taxon>Gammaproteobacteria</taxon>
        <taxon>Vibrionales</taxon>
        <taxon>Vibrionaceae</taxon>
        <taxon>Photobacterium</taxon>
    </lineage>
</organism>
<protein>
    <submittedName>
        <fullName evidence="1">Tetratricopeptide repeat protein</fullName>
    </submittedName>
</protein>
<gene>
    <name evidence="1" type="ORF">HWA77_05700</name>
</gene>
<comment type="caution">
    <text evidence="1">The sequence shown here is derived from an EMBL/GenBank/DDBJ whole genome shotgun (WGS) entry which is preliminary data.</text>
</comment>
<dbReference type="InterPro" id="IPR011990">
    <property type="entry name" value="TPR-like_helical_dom_sf"/>
</dbReference>
<evidence type="ECO:0000313" key="1">
    <source>
        <dbReference type="EMBL" id="NVO99702.1"/>
    </source>
</evidence>
<reference evidence="1 2" key="1">
    <citation type="submission" date="2020-06" db="EMBL/GenBank/DDBJ databases">
        <title>Photobacterium damselae subsp. damselae comparative genomics.</title>
        <authorList>
            <person name="Osorio C.R."/>
        </authorList>
    </citation>
    <scope>NUCLEOTIDE SEQUENCE [LARGE SCALE GENOMIC DNA]</scope>
    <source>
        <strain evidence="1 2">TW250/03</strain>
    </source>
</reference>
<accession>A0A850QN72</accession>